<protein>
    <submittedName>
        <fullName evidence="2">Uncharacterized protein</fullName>
    </submittedName>
</protein>
<organism evidence="2 3">
    <name type="scientific">Erythroxylum novogranatense</name>
    <dbReference type="NCBI Taxonomy" id="1862640"/>
    <lineage>
        <taxon>Eukaryota</taxon>
        <taxon>Viridiplantae</taxon>
        <taxon>Streptophyta</taxon>
        <taxon>Embryophyta</taxon>
        <taxon>Tracheophyta</taxon>
        <taxon>Spermatophyta</taxon>
        <taxon>Magnoliopsida</taxon>
        <taxon>eudicotyledons</taxon>
        <taxon>Gunneridae</taxon>
        <taxon>Pentapetalae</taxon>
        <taxon>rosids</taxon>
        <taxon>fabids</taxon>
        <taxon>Malpighiales</taxon>
        <taxon>Erythroxylaceae</taxon>
        <taxon>Erythroxylum</taxon>
    </lineage>
</organism>
<keyword evidence="3" id="KW-1185">Reference proteome</keyword>
<dbReference type="Proteomes" id="UP001159364">
    <property type="component" value="Linkage Group LG05"/>
</dbReference>
<dbReference type="EMBL" id="JAIWQS010000005">
    <property type="protein sequence ID" value="KAJ8765976.1"/>
    <property type="molecule type" value="Genomic_DNA"/>
</dbReference>
<evidence type="ECO:0000256" key="1">
    <source>
        <dbReference type="SAM" id="MobiDB-lite"/>
    </source>
</evidence>
<name>A0AAV8THW8_9ROSI</name>
<accession>A0AAV8THW8</accession>
<reference evidence="2 3" key="1">
    <citation type="submission" date="2021-09" db="EMBL/GenBank/DDBJ databases">
        <title>Genomic insights and catalytic innovation underlie evolution of tropane alkaloids biosynthesis.</title>
        <authorList>
            <person name="Wang Y.-J."/>
            <person name="Tian T."/>
            <person name="Huang J.-P."/>
            <person name="Huang S.-X."/>
        </authorList>
    </citation>
    <scope>NUCLEOTIDE SEQUENCE [LARGE SCALE GENOMIC DNA]</scope>
    <source>
        <strain evidence="2">KIB-2018</strain>
        <tissue evidence="2">Leaf</tissue>
    </source>
</reference>
<sequence length="139" mass="14751">MAVARKIYPEGLGNTEASSPREKSNSMEFDSGQSHVVSAILAPAFASEFPIKDSSPLLRPAQHSSSIHVTAGMIRIENMTLDGNGMDLSLGKNWNVSVALSFGLSRGDVSPTSSVPTSTLPPQKTGSVVWQFTELACTK</sequence>
<proteinExistence type="predicted"/>
<dbReference type="AlphaFoldDB" id="A0AAV8THW8"/>
<feature type="region of interest" description="Disordered" evidence="1">
    <location>
        <begin position="1"/>
        <end position="30"/>
    </location>
</feature>
<evidence type="ECO:0000313" key="2">
    <source>
        <dbReference type="EMBL" id="KAJ8765976.1"/>
    </source>
</evidence>
<gene>
    <name evidence="2" type="ORF">K2173_020492</name>
</gene>
<evidence type="ECO:0000313" key="3">
    <source>
        <dbReference type="Proteomes" id="UP001159364"/>
    </source>
</evidence>
<comment type="caution">
    <text evidence="2">The sequence shown here is derived from an EMBL/GenBank/DDBJ whole genome shotgun (WGS) entry which is preliminary data.</text>
</comment>